<keyword evidence="7" id="KW-0503">Monooxygenase</keyword>
<dbReference type="AlphaFoldDB" id="A0A0W0FXB5"/>
<organism evidence="8 9">
    <name type="scientific">Moniliophthora roreri</name>
    <name type="common">Frosty pod rot fungus</name>
    <name type="synonym">Monilia roreri</name>
    <dbReference type="NCBI Taxonomy" id="221103"/>
    <lineage>
        <taxon>Eukaryota</taxon>
        <taxon>Fungi</taxon>
        <taxon>Dikarya</taxon>
        <taxon>Basidiomycota</taxon>
        <taxon>Agaricomycotina</taxon>
        <taxon>Agaricomycetes</taxon>
        <taxon>Agaricomycetidae</taxon>
        <taxon>Agaricales</taxon>
        <taxon>Marasmiineae</taxon>
        <taxon>Marasmiaceae</taxon>
        <taxon>Moniliophthora</taxon>
    </lineage>
</organism>
<dbReference type="InterPro" id="IPR036396">
    <property type="entry name" value="Cyt_P450_sf"/>
</dbReference>
<dbReference type="GO" id="GO:0004497">
    <property type="term" value="F:monooxygenase activity"/>
    <property type="evidence" value="ECO:0007669"/>
    <property type="project" value="UniProtKB-KW"/>
</dbReference>
<dbReference type="CDD" id="cd11041">
    <property type="entry name" value="CYP503A1-like"/>
    <property type="match status" value="1"/>
</dbReference>
<keyword evidence="5 6" id="KW-0408">Iron</keyword>
<protein>
    <recommendedName>
        <fullName evidence="10">Cytochrome p450</fullName>
    </recommendedName>
</protein>
<evidence type="ECO:0000256" key="4">
    <source>
        <dbReference type="ARBA" id="ARBA00023002"/>
    </source>
</evidence>
<proteinExistence type="inferred from homology"/>
<evidence type="ECO:0000256" key="5">
    <source>
        <dbReference type="ARBA" id="ARBA00023004"/>
    </source>
</evidence>
<dbReference type="GO" id="GO:0020037">
    <property type="term" value="F:heme binding"/>
    <property type="evidence" value="ECO:0007669"/>
    <property type="project" value="InterPro"/>
</dbReference>
<evidence type="ECO:0000256" key="6">
    <source>
        <dbReference type="PIRSR" id="PIRSR602401-1"/>
    </source>
</evidence>
<feature type="binding site" description="axial binding residue" evidence="6">
    <location>
        <position position="432"/>
    </location>
    <ligand>
        <name>heme</name>
        <dbReference type="ChEBI" id="CHEBI:30413"/>
    </ligand>
    <ligandPart>
        <name>Fe</name>
        <dbReference type="ChEBI" id="CHEBI:18248"/>
    </ligandPart>
</feature>
<dbReference type="Gene3D" id="1.10.630.10">
    <property type="entry name" value="Cytochrome P450"/>
    <property type="match status" value="1"/>
</dbReference>
<evidence type="ECO:0000256" key="1">
    <source>
        <dbReference type="ARBA" id="ARBA00001971"/>
    </source>
</evidence>
<dbReference type="Proteomes" id="UP000054988">
    <property type="component" value="Unassembled WGS sequence"/>
</dbReference>
<keyword evidence="4 7" id="KW-0560">Oxidoreductase</keyword>
<accession>A0A0W0FXB5</accession>
<dbReference type="PRINTS" id="PR00463">
    <property type="entry name" value="EP450I"/>
</dbReference>
<dbReference type="GO" id="GO:0005506">
    <property type="term" value="F:iron ion binding"/>
    <property type="evidence" value="ECO:0007669"/>
    <property type="project" value="InterPro"/>
</dbReference>
<dbReference type="GO" id="GO:0016705">
    <property type="term" value="F:oxidoreductase activity, acting on paired donors, with incorporation or reduction of molecular oxygen"/>
    <property type="evidence" value="ECO:0007669"/>
    <property type="project" value="InterPro"/>
</dbReference>
<dbReference type="Pfam" id="PF00067">
    <property type="entry name" value="p450"/>
    <property type="match status" value="1"/>
</dbReference>
<sequence length="488" mass="54802">MSWSFLLDRATLVASSLIALLTLKYVKAYRTRSKPDAIPTVGPDGILSSYYTIWRYLFHGCELIEEGCRKYPGRAFKIPTLDGWQVVVNGPKLIDDIRRAPEKELSNLEAIEDLLKASYTISPALHNNPYHIEVIRTLLTRNIVPRFDDLRDEIVAAFNDNIPVKDHAVEAVHNIVVRTSNRMLVGLPLCRDPDYCDLNINFTVSVAISSALISLFPEALHPIVGRIFTKREHFFGRAMKHLGPIIEERLKMQQEYGKEWPDKPNDYISWLIDLMEYAAEDWQKGLVEDWVLRVLAVNFAAIHTTSMSFTHALYHLAANPHLAGPLREEVATTVGTKGWSKAAMRHVGAGPVGMVRVTKKDFRLTDGSLVPAGTKVAAASYHVHYDDTYPAPDDFNAARFAKLRDMEGEGVKHQVVTPTLDWVNFGTGKHACPGRFFAVNELKAMLAHVLMKYDVKFKDDAGFPPSMVFAGSISPNQAAKVMFRRRSA</sequence>
<comment type="similarity">
    <text evidence="2 7">Belongs to the cytochrome P450 family.</text>
</comment>
<dbReference type="PANTHER" id="PTHR46206">
    <property type="entry name" value="CYTOCHROME P450"/>
    <property type="match status" value="1"/>
</dbReference>
<reference evidence="8 9" key="1">
    <citation type="submission" date="2015-12" db="EMBL/GenBank/DDBJ databases">
        <title>Draft genome sequence of Moniliophthora roreri, the causal agent of frosty pod rot of cacao.</title>
        <authorList>
            <person name="Aime M.C."/>
            <person name="Diaz-Valderrama J.R."/>
            <person name="Kijpornyongpan T."/>
            <person name="Phillips-Mora W."/>
        </authorList>
    </citation>
    <scope>NUCLEOTIDE SEQUENCE [LARGE SCALE GENOMIC DNA]</scope>
    <source>
        <strain evidence="8 9">MCA 2952</strain>
    </source>
</reference>
<evidence type="ECO:0008006" key="10">
    <source>
        <dbReference type="Google" id="ProtNLM"/>
    </source>
</evidence>
<dbReference type="eggNOG" id="KOG0157">
    <property type="taxonomic scope" value="Eukaryota"/>
</dbReference>
<dbReference type="EMBL" id="LATX01001548">
    <property type="protein sequence ID" value="KTB40814.1"/>
    <property type="molecule type" value="Genomic_DNA"/>
</dbReference>
<evidence type="ECO:0000313" key="8">
    <source>
        <dbReference type="EMBL" id="KTB40814.1"/>
    </source>
</evidence>
<name>A0A0W0FXB5_MONRR</name>
<evidence type="ECO:0000256" key="3">
    <source>
        <dbReference type="ARBA" id="ARBA00022723"/>
    </source>
</evidence>
<dbReference type="InterPro" id="IPR017972">
    <property type="entry name" value="Cyt_P450_CS"/>
</dbReference>
<gene>
    <name evidence="8" type="ORF">WG66_6618</name>
</gene>
<dbReference type="InterPro" id="IPR002401">
    <property type="entry name" value="Cyt_P450_E_grp-I"/>
</dbReference>
<evidence type="ECO:0000256" key="7">
    <source>
        <dbReference type="RuleBase" id="RU000461"/>
    </source>
</evidence>
<dbReference type="InterPro" id="IPR001128">
    <property type="entry name" value="Cyt_P450"/>
</dbReference>
<keyword evidence="3 6" id="KW-0479">Metal-binding</keyword>
<evidence type="ECO:0000256" key="2">
    <source>
        <dbReference type="ARBA" id="ARBA00010617"/>
    </source>
</evidence>
<keyword evidence="6 7" id="KW-0349">Heme</keyword>
<comment type="cofactor">
    <cofactor evidence="1 6">
        <name>heme</name>
        <dbReference type="ChEBI" id="CHEBI:30413"/>
    </cofactor>
</comment>
<dbReference type="SUPFAM" id="SSF48264">
    <property type="entry name" value="Cytochrome P450"/>
    <property type="match status" value="1"/>
</dbReference>
<evidence type="ECO:0000313" key="9">
    <source>
        <dbReference type="Proteomes" id="UP000054988"/>
    </source>
</evidence>
<comment type="caution">
    <text evidence="8">The sequence shown here is derived from an EMBL/GenBank/DDBJ whole genome shotgun (WGS) entry which is preliminary data.</text>
</comment>
<dbReference type="PROSITE" id="PS00086">
    <property type="entry name" value="CYTOCHROME_P450"/>
    <property type="match status" value="1"/>
</dbReference>